<dbReference type="EC" id="1.8.4.11" evidence="4"/>
<evidence type="ECO:0000256" key="4">
    <source>
        <dbReference type="HAMAP-Rule" id="MF_01401"/>
    </source>
</evidence>
<name>A0A139SRQ3_9BACT</name>
<comment type="function">
    <text evidence="4">Has an important function as a repair enzyme for proteins that have been inactivated by oxidation. Catalyzes the reversible oxidation-reduction of methionine sulfoxide in proteins to methionine.</text>
</comment>
<feature type="active site" evidence="4">
    <location>
        <position position="24"/>
    </location>
</feature>
<protein>
    <recommendedName>
        <fullName evidence="4">Peptide methionine sulfoxide reductase MsrA</fullName>
        <shortName evidence="4">Protein-methionine-S-oxide reductase</shortName>
        <ecNumber evidence="4">1.8.4.11</ecNumber>
    </recommendedName>
    <alternativeName>
        <fullName evidence="4">Peptide-methionine (S)-S-oxide reductase</fullName>
        <shortName evidence="4">Peptide Met(O) reductase</shortName>
    </alternativeName>
</protein>
<dbReference type="AlphaFoldDB" id="A0A139SRQ3"/>
<dbReference type="GO" id="GO:0008113">
    <property type="term" value="F:peptide-methionine (S)-S-oxide reductase activity"/>
    <property type="evidence" value="ECO:0007669"/>
    <property type="project" value="UniProtKB-UniRule"/>
</dbReference>
<accession>A0A139SRQ3</accession>
<feature type="domain" description="Peptide methionine sulphoxide reductase MsrA" evidence="5">
    <location>
        <begin position="18"/>
        <end position="167"/>
    </location>
</feature>
<evidence type="ECO:0000313" key="6">
    <source>
        <dbReference type="EMBL" id="KXU37160.1"/>
    </source>
</evidence>
<gene>
    <name evidence="4" type="primary">msrA</name>
    <name evidence="6" type="ORF">AXK12_02195</name>
</gene>
<evidence type="ECO:0000259" key="5">
    <source>
        <dbReference type="Pfam" id="PF01625"/>
    </source>
</evidence>
<dbReference type="HAMAP" id="MF_01401">
    <property type="entry name" value="MsrA"/>
    <property type="match status" value="1"/>
</dbReference>
<reference evidence="6 7" key="1">
    <citation type="submission" date="2016-02" db="EMBL/GenBank/DDBJ databases">
        <authorList>
            <person name="Wen L."/>
            <person name="He K."/>
            <person name="Yang H."/>
        </authorList>
    </citation>
    <scope>NUCLEOTIDE SEQUENCE [LARGE SCALE GENOMIC DNA]</scope>
    <source>
        <strain evidence="6 7">CV41</strain>
    </source>
</reference>
<evidence type="ECO:0000256" key="1">
    <source>
        <dbReference type="ARBA" id="ARBA00023002"/>
    </source>
</evidence>
<evidence type="ECO:0000313" key="7">
    <source>
        <dbReference type="Proteomes" id="UP000071392"/>
    </source>
</evidence>
<keyword evidence="7" id="KW-1185">Reference proteome</keyword>
<sequence length="184" mass="20192">MSATALLPTSLLATTETLVLGGGCFWCTEAAFKLLPGVTEVTSGYAGGVTDNPSYEEVCAGHTGHAEVIRIQYNPQEISLERLLDFFWEAHDPTTLNRQGADAGTQYRSIILYQSPEQKAAAAAAITRAQPRFSAAIVTELVPLARFWPAEDYHQDYFRKNPQAGYCRLVIAPKVQKLEKAVSR</sequence>
<keyword evidence="1 4" id="KW-0560">Oxidoreductase</keyword>
<dbReference type="STRING" id="1548208.AXK12_02195"/>
<dbReference type="InterPro" id="IPR036509">
    <property type="entry name" value="Met_Sox_Rdtase_MsrA_sf"/>
</dbReference>
<dbReference type="InterPro" id="IPR002569">
    <property type="entry name" value="Met_Sox_Rdtase_MsrA_dom"/>
</dbReference>
<proteinExistence type="inferred from homology"/>
<dbReference type="SUPFAM" id="SSF55068">
    <property type="entry name" value="Peptide methionine sulfoxide reductase"/>
    <property type="match status" value="1"/>
</dbReference>
<dbReference type="PANTHER" id="PTHR43774">
    <property type="entry name" value="PEPTIDE METHIONINE SULFOXIDE REDUCTASE"/>
    <property type="match status" value="1"/>
</dbReference>
<comment type="similarity">
    <text evidence="4">Belongs to the MsrA Met sulfoxide reductase family.</text>
</comment>
<dbReference type="EMBL" id="LSZP01000013">
    <property type="protein sequence ID" value="KXU37160.1"/>
    <property type="molecule type" value="Genomic_DNA"/>
</dbReference>
<dbReference type="Proteomes" id="UP000071392">
    <property type="component" value="Unassembled WGS sequence"/>
</dbReference>
<dbReference type="Gene3D" id="3.30.1060.10">
    <property type="entry name" value="Peptide methionine sulphoxide reductase MsrA"/>
    <property type="match status" value="1"/>
</dbReference>
<dbReference type="PANTHER" id="PTHR43774:SF1">
    <property type="entry name" value="PEPTIDE METHIONINE SULFOXIDE REDUCTASE MSRA 2"/>
    <property type="match status" value="1"/>
</dbReference>
<dbReference type="NCBIfam" id="TIGR00401">
    <property type="entry name" value="msrA"/>
    <property type="match status" value="1"/>
</dbReference>
<comment type="catalytic activity">
    <reaction evidence="3 4">
        <text>[thioredoxin]-disulfide + L-methionine + H2O = L-methionine (S)-S-oxide + [thioredoxin]-dithiol</text>
        <dbReference type="Rhea" id="RHEA:19993"/>
        <dbReference type="Rhea" id="RHEA-COMP:10698"/>
        <dbReference type="Rhea" id="RHEA-COMP:10700"/>
        <dbReference type="ChEBI" id="CHEBI:15377"/>
        <dbReference type="ChEBI" id="CHEBI:29950"/>
        <dbReference type="ChEBI" id="CHEBI:50058"/>
        <dbReference type="ChEBI" id="CHEBI:57844"/>
        <dbReference type="ChEBI" id="CHEBI:58772"/>
        <dbReference type="EC" id="1.8.4.11"/>
    </reaction>
</comment>
<organism evidence="6 7">
    <name type="scientific">Cephaloticoccus capnophilus</name>
    <dbReference type="NCBI Taxonomy" id="1548208"/>
    <lineage>
        <taxon>Bacteria</taxon>
        <taxon>Pseudomonadati</taxon>
        <taxon>Verrucomicrobiota</taxon>
        <taxon>Opitutia</taxon>
        <taxon>Opitutales</taxon>
        <taxon>Opitutaceae</taxon>
        <taxon>Cephaloticoccus</taxon>
    </lineage>
</organism>
<evidence type="ECO:0000256" key="2">
    <source>
        <dbReference type="ARBA" id="ARBA00047806"/>
    </source>
</evidence>
<comment type="caution">
    <text evidence="6">The sequence shown here is derived from an EMBL/GenBank/DDBJ whole genome shotgun (WGS) entry which is preliminary data.</text>
</comment>
<dbReference type="Pfam" id="PF01625">
    <property type="entry name" value="PMSR"/>
    <property type="match status" value="1"/>
</dbReference>
<evidence type="ECO:0000256" key="3">
    <source>
        <dbReference type="ARBA" id="ARBA00048782"/>
    </source>
</evidence>
<dbReference type="GO" id="GO:0033744">
    <property type="term" value="F:L-methionine:thioredoxin-disulfide S-oxidoreductase activity"/>
    <property type="evidence" value="ECO:0007669"/>
    <property type="project" value="RHEA"/>
</dbReference>
<comment type="catalytic activity">
    <reaction evidence="2 4">
        <text>L-methionyl-[protein] + [thioredoxin]-disulfide + H2O = L-methionyl-(S)-S-oxide-[protein] + [thioredoxin]-dithiol</text>
        <dbReference type="Rhea" id="RHEA:14217"/>
        <dbReference type="Rhea" id="RHEA-COMP:10698"/>
        <dbReference type="Rhea" id="RHEA-COMP:10700"/>
        <dbReference type="Rhea" id="RHEA-COMP:12313"/>
        <dbReference type="Rhea" id="RHEA-COMP:12315"/>
        <dbReference type="ChEBI" id="CHEBI:15377"/>
        <dbReference type="ChEBI" id="CHEBI:16044"/>
        <dbReference type="ChEBI" id="CHEBI:29950"/>
        <dbReference type="ChEBI" id="CHEBI:44120"/>
        <dbReference type="ChEBI" id="CHEBI:50058"/>
        <dbReference type="EC" id="1.8.4.11"/>
    </reaction>
</comment>